<dbReference type="GO" id="GO:0046872">
    <property type="term" value="F:metal ion binding"/>
    <property type="evidence" value="ECO:0007669"/>
    <property type="project" value="UniProtKB-KW"/>
</dbReference>
<name>T1A397_9ZZZZ</name>
<sequence>MSESDVPPGTSQHPRILVFSTNNISDPGIDLAGSQHLHYSPAVSTITVPCSSGVQPTWVAYALEHGFDGVFLAIDGDECAYLPDCNQRSSRVAARAQEMVKEKGIEAQRIRMSAICSVCSEAFVKHMEEFSAVLSGLGPIGERVA</sequence>
<evidence type="ECO:0000259" key="5">
    <source>
        <dbReference type="Pfam" id="PF02662"/>
    </source>
</evidence>
<comment type="caution">
    <text evidence="6">The sequence shown here is derived from an EMBL/GenBank/DDBJ whole genome shotgun (WGS) entry which is preliminary data.</text>
</comment>
<dbReference type="GO" id="GO:0051536">
    <property type="term" value="F:iron-sulfur cluster binding"/>
    <property type="evidence" value="ECO:0007669"/>
    <property type="project" value="UniProtKB-KW"/>
</dbReference>
<keyword evidence="3" id="KW-0408">Iron</keyword>
<keyword evidence="1" id="KW-0479">Metal-binding</keyword>
<organism evidence="6">
    <name type="scientific">mine drainage metagenome</name>
    <dbReference type="NCBI Taxonomy" id="410659"/>
    <lineage>
        <taxon>unclassified sequences</taxon>
        <taxon>metagenomes</taxon>
        <taxon>ecological metagenomes</taxon>
    </lineage>
</organism>
<evidence type="ECO:0000256" key="1">
    <source>
        <dbReference type="ARBA" id="ARBA00022723"/>
    </source>
</evidence>
<dbReference type="EC" id="1.-.-.-" evidence="6"/>
<dbReference type="AlphaFoldDB" id="T1A397"/>
<feature type="domain" description="F420-non-reducing hydrogenase iron-sulfur subunit D" evidence="5">
    <location>
        <begin position="16"/>
        <end position="138"/>
    </location>
</feature>
<accession>T1A397</accession>
<dbReference type="InterPro" id="IPR003813">
    <property type="entry name" value="MvhD/FlpD"/>
</dbReference>
<evidence type="ECO:0000256" key="2">
    <source>
        <dbReference type="ARBA" id="ARBA00023002"/>
    </source>
</evidence>
<evidence type="ECO:0000256" key="4">
    <source>
        <dbReference type="ARBA" id="ARBA00023014"/>
    </source>
</evidence>
<keyword evidence="2 6" id="KW-0560">Oxidoreductase</keyword>
<dbReference type="EMBL" id="AUZY01007133">
    <property type="protein sequence ID" value="EQD51402.1"/>
    <property type="molecule type" value="Genomic_DNA"/>
</dbReference>
<dbReference type="GO" id="GO:0016491">
    <property type="term" value="F:oxidoreductase activity"/>
    <property type="evidence" value="ECO:0007669"/>
    <property type="project" value="UniProtKB-KW"/>
</dbReference>
<keyword evidence="4" id="KW-0411">Iron-sulfur</keyword>
<dbReference type="Pfam" id="PF02662">
    <property type="entry name" value="FlpD"/>
    <property type="match status" value="1"/>
</dbReference>
<reference evidence="6" key="1">
    <citation type="submission" date="2013-08" db="EMBL/GenBank/DDBJ databases">
        <authorList>
            <person name="Mendez C."/>
            <person name="Richter M."/>
            <person name="Ferrer M."/>
            <person name="Sanchez J."/>
        </authorList>
    </citation>
    <scope>NUCLEOTIDE SEQUENCE</scope>
</reference>
<evidence type="ECO:0000313" key="6">
    <source>
        <dbReference type="EMBL" id="EQD51402.1"/>
    </source>
</evidence>
<gene>
    <name evidence="6" type="ORF">B1B_11031</name>
</gene>
<reference evidence="6" key="2">
    <citation type="journal article" date="2014" name="ISME J.">
        <title>Microbial stratification in low pH oxic and suboxic macroscopic growths along an acid mine drainage.</title>
        <authorList>
            <person name="Mendez-Garcia C."/>
            <person name="Mesa V."/>
            <person name="Sprenger R.R."/>
            <person name="Richter M."/>
            <person name="Diez M.S."/>
            <person name="Solano J."/>
            <person name="Bargiela R."/>
            <person name="Golyshina O.V."/>
            <person name="Manteca A."/>
            <person name="Ramos J.L."/>
            <person name="Gallego J.R."/>
            <person name="Llorente I."/>
            <person name="Martins Dos Santos V.A."/>
            <person name="Jensen O.N."/>
            <person name="Pelaez A.I."/>
            <person name="Sanchez J."/>
            <person name="Ferrer M."/>
        </authorList>
    </citation>
    <scope>NUCLEOTIDE SEQUENCE</scope>
</reference>
<proteinExistence type="predicted"/>
<protein>
    <submittedName>
        <fullName evidence="6">Methyl-viologen-reducing hydrogenase, delta subunit</fullName>
        <ecNumber evidence="6">1.-.-.-</ecNumber>
    </submittedName>
</protein>
<evidence type="ECO:0000256" key="3">
    <source>
        <dbReference type="ARBA" id="ARBA00023004"/>
    </source>
</evidence>